<evidence type="ECO:0000313" key="1">
    <source>
        <dbReference type="EMBL" id="CAH3139570.1"/>
    </source>
</evidence>
<organism evidence="1 2">
    <name type="scientific">Pocillopora meandrina</name>
    <dbReference type="NCBI Taxonomy" id="46732"/>
    <lineage>
        <taxon>Eukaryota</taxon>
        <taxon>Metazoa</taxon>
        <taxon>Cnidaria</taxon>
        <taxon>Anthozoa</taxon>
        <taxon>Hexacorallia</taxon>
        <taxon>Scleractinia</taxon>
        <taxon>Astrocoeniina</taxon>
        <taxon>Pocilloporidae</taxon>
        <taxon>Pocillopora</taxon>
    </lineage>
</organism>
<keyword evidence="2" id="KW-1185">Reference proteome</keyword>
<dbReference type="AlphaFoldDB" id="A0AAU9X764"/>
<name>A0AAU9X764_9CNID</name>
<evidence type="ECO:0000313" key="2">
    <source>
        <dbReference type="Proteomes" id="UP001159428"/>
    </source>
</evidence>
<accession>A0AAU9X764</accession>
<dbReference type="Proteomes" id="UP001159428">
    <property type="component" value="Unassembled WGS sequence"/>
</dbReference>
<evidence type="ECO:0008006" key="3">
    <source>
        <dbReference type="Google" id="ProtNLM"/>
    </source>
</evidence>
<comment type="caution">
    <text evidence="1">The sequence shown here is derived from an EMBL/GenBank/DDBJ whole genome shotgun (WGS) entry which is preliminary data.</text>
</comment>
<gene>
    <name evidence="1" type="ORF">PMEA_00018870</name>
</gene>
<sequence>MASFLTINDDCLCRIISFLDDPVSFHSIAVSCKRVQQVINNTRSILHPKLLRVKAEYYIKCYLVEITDDESDYGYNKFSDLEDIFSDAARLTAAKEFLTYTKVVNAWKRNGPVAAKLLTWVRNQESRTEEGELGETCFTEYLSVMLHLPGCDKDLRIDTTIFYDHSGDNDGELTIQVTCGDLDIKSEGRVPFCESYIRYCPSDYEFWKEKEVQAVVKPMKPVVELLQKELGETVPPMTNNFFVWLCYFFPHQGTLETEHKLSFEDPSRNVTPTPEDVQPVIDLFHQNLQADTSLKNLVSGWNDPDSNLSSLIAQIMAVLIQRSETEFFEKLQRDTNVFYEIASDLKQKLLPKPLVQDFLLRTELVSSDYDPGSIADKFVQGEASFRFSGGKVVTAVGGMHGDGASSPSWSELELTVTLPGGKLLELDATCRYWSEPLQVEMLSPVTELFQQSVNKCMEGEEHIPKLGDHFTASYLLHAMKFGREDETFL</sequence>
<reference evidence="1 2" key="1">
    <citation type="submission" date="2022-05" db="EMBL/GenBank/DDBJ databases">
        <authorList>
            <consortium name="Genoscope - CEA"/>
            <person name="William W."/>
        </authorList>
    </citation>
    <scope>NUCLEOTIDE SEQUENCE [LARGE SCALE GENOMIC DNA]</scope>
</reference>
<proteinExistence type="predicted"/>
<dbReference type="EMBL" id="CALNXJ010000033">
    <property type="protein sequence ID" value="CAH3139570.1"/>
    <property type="molecule type" value="Genomic_DNA"/>
</dbReference>
<protein>
    <recommendedName>
        <fullName evidence="3">F-box domain-containing protein</fullName>
    </recommendedName>
</protein>